<keyword evidence="12 17" id="KW-0862">Zinc</keyword>
<feature type="binding site" evidence="17">
    <location>
        <position position="267"/>
    </location>
    <ligand>
        <name>Zn(2+)</name>
        <dbReference type="ChEBI" id="CHEBI:29105"/>
    </ligand>
</feature>
<dbReference type="CDD" id="cd08195">
    <property type="entry name" value="DHQS"/>
    <property type="match status" value="1"/>
</dbReference>
<dbReference type="InterPro" id="IPR056179">
    <property type="entry name" value="DHQS_C"/>
</dbReference>
<keyword evidence="21" id="KW-1185">Reference proteome</keyword>
<comment type="pathway">
    <text evidence="4 17">Metabolic intermediate biosynthesis; chorismate biosynthesis; chorismate from D-erythrose 4-phosphate and phosphoenolpyruvate: step 2/7.</text>
</comment>
<evidence type="ECO:0000256" key="11">
    <source>
        <dbReference type="ARBA" id="ARBA00022741"/>
    </source>
</evidence>
<evidence type="ECO:0000256" key="4">
    <source>
        <dbReference type="ARBA" id="ARBA00004661"/>
    </source>
</evidence>
<evidence type="ECO:0000256" key="15">
    <source>
        <dbReference type="ARBA" id="ARBA00023239"/>
    </source>
</evidence>
<dbReference type="GO" id="GO:0046872">
    <property type="term" value="F:metal ion binding"/>
    <property type="evidence" value="ECO:0007669"/>
    <property type="project" value="UniProtKB-KW"/>
</dbReference>
<feature type="binding site" evidence="17">
    <location>
        <position position="145"/>
    </location>
    <ligand>
        <name>NAD(+)</name>
        <dbReference type="ChEBI" id="CHEBI:57540"/>
    </ligand>
</feature>
<dbReference type="HOGENOM" id="CLU_001201_0_2_9"/>
<dbReference type="RefSeq" id="WP_013173054.1">
    <property type="nucleotide sequence ID" value="NC_014219.1"/>
</dbReference>
<feature type="binding site" evidence="17">
    <location>
        <position position="250"/>
    </location>
    <ligand>
        <name>Zn(2+)</name>
        <dbReference type="ChEBI" id="CHEBI:29105"/>
    </ligand>
</feature>
<evidence type="ECO:0000256" key="6">
    <source>
        <dbReference type="ARBA" id="ARBA00013031"/>
    </source>
</evidence>
<evidence type="ECO:0000259" key="19">
    <source>
        <dbReference type="Pfam" id="PF24621"/>
    </source>
</evidence>
<keyword evidence="15 17" id="KW-0456">Lyase</keyword>
<feature type="domain" description="3-dehydroquinate synthase C-terminal" evidence="19">
    <location>
        <begin position="184"/>
        <end position="328"/>
    </location>
</feature>
<evidence type="ECO:0000313" key="20">
    <source>
        <dbReference type="EMBL" id="ADH99632.1"/>
    </source>
</evidence>
<dbReference type="Pfam" id="PF01761">
    <property type="entry name" value="DHQ_synthase"/>
    <property type="match status" value="1"/>
</dbReference>
<feature type="binding site" evidence="17">
    <location>
        <begin position="133"/>
        <end position="134"/>
    </location>
    <ligand>
        <name>NAD(+)</name>
        <dbReference type="ChEBI" id="CHEBI:57540"/>
    </ligand>
</feature>
<dbReference type="FunFam" id="3.40.50.1970:FF:000001">
    <property type="entry name" value="3-dehydroquinate synthase"/>
    <property type="match status" value="1"/>
</dbReference>
<proteinExistence type="inferred from homology"/>
<dbReference type="KEGG" id="bse:Bsel_2128"/>
<dbReference type="PIRSF" id="PIRSF001455">
    <property type="entry name" value="DHQ_synth"/>
    <property type="match status" value="1"/>
</dbReference>
<sequence>MQPPSLTVKAFSHHYPVWVGSGLLAQIGDAIRETSPGASSVMVITDENVNRYYGDDVKEHLERSGYSFKTIVVPAGESSKSISSYEQVLTAMLQAGLDRKSLVIALGGGVVGDLAGFAAATYMRGIPFLQVPTTLLAHDSSVGGKTGINHPLGKNMIGAFHAPAGVLFDSDVFNTLTDAEWRSGFAEVIKHGFIRDPEFLSSLVNEFPKRENLTGSQVNQMLEYSISIKASIVEEDEREQGIRAYLNFGHTLGHAVEGNVGYGEVTHGEAVVIGMRFAILLGDKLGMQPADETAHIFDFLDNQGYQLSIPDTCTQSELLKLMRRDKKSTSQKLNFVLLNRIGDPELREVDEETVCQILDEEGVRK</sequence>
<comment type="cofactor">
    <cofactor evidence="17">
        <name>Co(2+)</name>
        <dbReference type="ChEBI" id="CHEBI:48828"/>
    </cofactor>
    <cofactor evidence="17">
        <name>Zn(2+)</name>
        <dbReference type="ChEBI" id="CHEBI:29105"/>
    </cofactor>
    <text evidence="17">Binds 1 divalent metal cation per subunit. Can use either Co(2+) or Zn(2+).</text>
</comment>
<evidence type="ECO:0000256" key="5">
    <source>
        <dbReference type="ARBA" id="ARBA00005412"/>
    </source>
</evidence>
<comment type="cofactor">
    <cofactor evidence="2 17">
        <name>NAD(+)</name>
        <dbReference type="ChEBI" id="CHEBI:57540"/>
    </cofactor>
</comment>
<dbReference type="Pfam" id="PF24621">
    <property type="entry name" value="DHQS_C"/>
    <property type="match status" value="1"/>
</dbReference>
<evidence type="ECO:0000259" key="18">
    <source>
        <dbReference type="Pfam" id="PF01761"/>
    </source>
</evidence>
<dbReference type="UniPathway" id="UPA00053">
    <property type="reaction ID" value="UER00085"/>
</dbReference>
<dbReference type="OrthoDB" id="9806583at2"/>
<gene>
    <name evidence="17" type="primary">aroB</name>
    <name evidence="20" type="ordered locus">Bsel_2128</name>
</gene>
<evidence type="ECO:0000256" key="13">
    <source>
        <dbReference type="ARBA" id="ARBA00023027"/>
    </source>
</evidence>
<keyword evidence="14 17" id="KW-0057">Aromatic amino acid biosynthesis</keyword>
<feature type="binding site" evidence="17">
    <location>
        <position position="154"/>
    </location>
    <ligand>
        <name>NAD(+)</name>
        <dbReference type="ChEBI" id="CHEBI:57540"/>
    </ligand>
</feature>
<dbReference type="GO" id="GO:0008652">
    <property type="term" value="P:amino acid biosynthetic process"/>
    <property type="evidence" value="ECO:0007669"/>
    <property type="project" value="UniProtKB-KW"/>
</dbReference>
<dbReference type="GO" id="GO:0005737">
    <property type="term" value="C:cytoplasm"/>
    <property type="evidence" value="ECO:0007669"/>
    <property type="project" value="UniProtKB-SubCell"/>
</dbReference>
<evidence type="ECO:0000256" key="2">
    <source>
        <dbReference type="ARBA" id="ARBA00001911"/>
    </source>
</evidence>
<evidence type="ECO:0000256" key="12">
    <source>
        <dbReference type="ARBA" id="ARBA00022833"/>
    </source>
</evidence>
<feature type="binding site" evidence="17">
    <location>
        <position position="187"/>
    </location>
    <ligand>
        <name>Zn(2+)</name>
        <dbReference type="ChEBI" id="CHEBI:29105"/>
    </ligand>
</feature>
<dbReference type="HAMAP" id="MF_00110">
    <property type="entry name" value="DHQ_synthase"/>
    <property type="match status" value="1"/>
</dbReference>
<evidence type="ECO:0000256" key="3">
    <source>
        <dbReference type="ARBA" id="ARBA00004496"/>
    </source>
</evidence>
<dbReference type="PANTHER" id="PTHR43622">
    <property type="entry name" value="3-DEHYDROQUINATE SYNTHASE"/>
    <property type="match status" value="1"/>
</dbReference>
<dbReference type="SUPFAM" id="SSF56796">
    <property type="entry name" value="Dehydroquinate synthase-like"/>
    <property type="match status" value="1"/>
</dbReference>
<keyword evidence="11 17" id="KW-0547">Nucleotide-binding</keyword>
<dbReference type="Proteomes" id="UP000000271">
    <property type="component" value="Chromosome"/>
</dbReference>
<keyword evidence="13 17" id="KW-0520">NAD</keyword>
<dbReference type="InterPro" id="IPR016037">
    <property type="entry name" value="DHQ_synth_AroB"/>
</dbReference>
<evidence type="ECO:0000313" key="21">
    <source>
        <dbReference type="Proteomes" id="UP000000271"/>
    </source>
</evidence>
<dbReference type="GO" id="GO:0009423">
    <property type="term" value="P:chorismate biosynthetic process"/>
    <property type="evidence" value="ECO:0007669"/>
    <property type="project" value="UniProtKB-UniRule"/>
</dbReference>
<evidence type="ECO:0000256" key="16">
    <source>
        <dbReference type="ARBA" id="ARBA00023285"/>
    </source>
</evidence>
<comment type="subcellular location">
    <subcellularLocation>
        <location evidence="3 17">Cytoplasm</location>
    </subcellularLocation>
</comment>
<feature type="binding site" evidence="17">
    <location>
        <begin position="109"/>
        <end position="113"/>
    </location>
    <ligand>
        <name>NAD(+)</name>
        <dbReference type="ChEBI" id="CHEBI:57540"/>
    </ligand>
</feature>
<accession>D6XV94</accession>
<evidence type="ECO:0000256" key="17">
    <source>
        <dbReference type="HAMAP-Rule" id="MF_00110"/>
    </source>
</evidence>
<dbReference type="GO" id="GO:0000166">
    <property type="term" value="F:nucleotide binding"/>
    <property type="evidence" value="ECO:0007669"/>
    <property type="project" value="UniProtKB-KW"/>
</dbReference>
<comment type="caution">
    <text evidence="17">Lacks conserved residue(s) required for the propagation of feature annotation.</text>
</comment>
<dbReference type="Gene3D" id="3.40.50.1970">
    <property type="match status" value="1"/>
</dbReference>
<comment type="similarity">
    <text evidence="5 17">Belongs to the sugar phosphate cyclases superfamily. Dehydroquinate synthase family.</text>
</comment>
<dbReference type="STRING" id="439292.Bsel_2128"/>
<dbReference type="EC" id="4.2.3.4" evidence="6 17"/>
<dbReference type="EMBL" id="CP001791">
    <property type="protein sequence ID" value="ADH99632.1"/>
    <property type="molecule type" value="Genomic_DNA"/>
</dbReference>
<evidence type="ECO:0000256" key="10">
    <source>
        <dbReference type="ARBA" id="ARBA00022723"/>
    </source>
</evidence>
<evidence type="ECO:0000256" key="14">
    <source>
        <dbReference type="ARBA" id="ARBA00023141"/>
    </source>
</evidence>
<organism evidence="20 21">
    <name type="scientific">Bacillus selenitireducens (strain ATCC 700615 / DSM 15326 / MLS10)</name>
    <dbReference type="NCBI Taxonomy" id="439292"/>
    <lineage>
        <taxon>Bacteria</taxon>
        <taxon>Bacillati</taxon>
        <taxon>Bacillota</taxon>
        <taxon>Bacilli</taxon>
        <taxon>Bacillales</taxon>
        <taxon>Bacillaceae</taxon>
        <taxon>Salisediminibacterium</taxon>
    </lineage>
</organism>
<dbReference type="eggNOG" id="COG0337">
    <property type="taxonomic scope" value="Bacteria"/>
</dbReference>
<dbReference type="GO" id="GO:0009073">
    <property type="term" value="P:aromatic amino acid family biosynthetic process"/>
    <property type="evidence" value="ECO:0007669"/>
    <property type="project" value="UniProtKB-KW"/>
</dbReference>
<evidence type="ECO:0000256" key="1">
    <source>
        <dbReference type="ARBA" id="ARBA00001393"/>
    </source>
</evidence>
<dbReference type="InterPro" id="IPR030960">
    <property type="entry name" value="DHQS/DOIS_N"/>
</dbReference>
<evidence type="ECO:0000256" key="8">
    <source>
        <dbReference type="ARBA" id="ARBA00022490"/>
    </source>
</evidence>
<keyword evidence="16 17" id="KW-0170">Cobalt</keyword>
<name>D6XV94_BACIE</name>
<keyword evidence="9 17" id="KW-0028">Amino-acid biosynthesis</keyword>
<dbReference type="InterPro" id="IPR030963">
    <property type="entry name" value="DHQ_synth_fam"/>
</dbReference>
<reference evidence="20" key="1">
    <citation type="submission" date="2009-10" db="EMBL/GenBank/DDBJ databases">
        <title>Complete sequence of Bacillus selenitireducens MLS10.</title>
        <authorList>
            <consortium name="US DOE Joint Genome Institute"/>
            <person name="Lucas S."/>
            <person name="Copeland A."/>
            <person name="Lapidus A."/>
            <person name="Glavina del Rio T."/>
            <person name="Dalin E."/>
            <person name="Tice H."/>
            <person name="Bruce D."/>
            <person name="Goodwin L."/>
            <person name="Pitluck S."/>
            <person name="Sims D."/>
            <person name="Brettin T."/>
            <person name="Detter J.C."/>
            <person name="Han C."/>
            <person name="Larimer F."/>
            <person name="Land M."/>
            <person name="Hauser L."/>
            <person name="Kyrpides N."/>
            <person name="Ovchinnikova G."/>
            <person name="Stolz J."/>
        </authorList>
    </citation>
    <scope>NUCLEOTIDE SEQUENCE [LARGE SCALE GENOMIC DNA]</scope>
    <source>
        <strain evidence="20">MLS10</strain>
    </source>
</reference>
<dbReference type="Gene3D" id="1.20.1090.10">
    <property type="entry name" value="Dehydroquinate synthase-like - alpha domain"/>
    <property type="match status" value="1"/>
</dbReference>
<comment type="catalytic activity">
    <reaction evidence="1 17">
        <text>7-phospho-2-dehydro-3-deoxy-D-arabino-heptonate = 3-dehydroquinate + phosphate</text>
        <dbReference type="Rhea" id="RHEA:21968"/>
        <dbReference type="ChEBI" id="CHEBI:32364"/>
        <dbReference type="ChEBI" id="CHEBI:43474"/>
        <dbReference type="ChEBI" id="CHEBI:58394"/>
        <dbReference type="EC" id="4.2.3.4"/>
    </reaction>
</comment>
<evidence type="ECO:0000256" key="9">
    <source>
        <dbReference type="ARBA" id="ARBA00022605"/>
    </source>
</evidence>
<protein>
    <recommendedName>
        <fullName evidence="7 17">3-dehydroquinate synthase</fullName>
        <shortName evidence="17">DHQS</shortName>
        <ecNumber evidence="6 17">4.2.3.4</ecNumber>
    </recommendedName>
</protein>
<keyword evidence="8 17" id="KW-0963">Cytoplasm</keyword>
<evidence type="ECO:0000256" key="7">
    <source>
        <dbReference type="ARBA" id="ARBA00017684"/>
    </source>
</evidence>
<dbReference type="AlphaFoldDB" id="D6XV94"/>
<dbReference type="NCBIfam" id="TIGR01357">
    <property type="entry name" value="aroB"/>
    <property type="match status" value="1"/>
</dbReference>
<dbReference type="GO" id="GO:0003856">
    <property type="term" value="F:3-dehydroquinate synthase activity"/>
    <property type="evidence" value="ECO:0007669"/>
    <property type="project" value="UniProtKB-UniRule"/>
</dbReference>
<keyword evidence="10 17" id="KW-0479">Metal-binding</keyword>
<comment type="function">
    <text evidence="17">Catalyzes the conversion of 3-deoxy-D-arabino-heptulosonate 7-phosphate (DAHP) to dehydroquinate (DHQ).</text>
</comment>
<feature type="domain" description="3-dehydroquinate synthase N-terminal" evidence="18">
    <location>
        <begin position="71"/>
        <end position="182"/>
    </location>
</feature>
<dbReference type="PANTHER" id="PTHR43622:SF7">
    <property type="entry name" value="3-DEHYDROQUINATE SYNTHASE, CHLOROPLASTIC"/>
    <property type="match status" value="1"/>
</dbReference>
<dbReference type="InterPro" id="IPR050071">
    <property type="entry name" value="Dehydroquinate_synthase"/>
</dbReference>